<protein>
    <recommendedName>
        <fullName evidence="2">TerD family protein</fullName>
    </recommendedName>
</protein>
<sequence>MESAGTIRRELIARTLRVPGVDGPDGDGRAAARQLDIALMAVNFKCSGELLTRLSRLHPVAVWDIGGGVLDAVRHVVGDHVRHNAYFLDFPANVPDTLDFWAACVVEALRDPYAAEPVAEQLAAGELNLLDLPSYGRYQHTYEELLAAHEPLIGAAADRKMVLGLGGPLGEESHALYLRLAGTPVPLFEADLPLLGVLAELHVGDAQPDAIPNRECRAVVNGVAMRHGLPLRVDTPVDVLRLACALSGGDVTLRARTRLRSFTRSERRALLAALDGVIAASPAKLADVGRRRERFKRLGERLHPHEYPRWPAAQAVFAVARGERVARSIGGRVEVALRAGEPSAAIAALAPAPGMLIRAVDRLARCGADHAELTAAVRVAAPDVATSVLLSLREHLLNRGAPLSARIFVNREGRAWVTPDERPPLPAALVAGLAAALDAELAGRLPRADRLVVDPAIRAVAVPLSDKTRPGGLGILPRGSILPATDLLRFFVYWKQTAIGTDFDLGVLLLDERFEAVGQVSWTNLTEDGAVHSGDVIEAPAGATEFIDLDLGRVDPRVAYVVPQVDVFSGEGFDQVEEAFFGFMQRTPEQQGRPFEPRTVRAKSDLYGAGAVALPLLFGRGPDGSWHAKWMHLNLEGEPQFNAVERNHLSTSLLVQGIAERRNLTVGHLADLMDTGAGTTDTAGLDPAQPVTYLGLERPDELPAGSRCFTPANLTELLSSA</sequence>
<name>A0AAU7AXX5_9ACTN</name>
<dbReference type="PANTHER" id="PTHR32097:SF18">
    <property type="entry name" value="RING-TYPE DOMAIN-CONTAINING PROTEIN"/>
    <property type="match status" value="1"/>
</dbReference>
<dbReference type="CDD" id="cd06974">
    <property type="entry name" value="TerD_like"/>
    <property type="match status" value="1"/>
</dbReference>
<dbReference type="AlphaFoldDB" id="A0AAU7AXX5"/>
<dbReference type="EMBL" id="CP114014">
    <property type="protein sequence ID" value="XAY06508.1"/>
    <property type="molecule type" value="Genomic_DNA"/>
</dbReference>
<reference evidence="1" key="1">
    <citation type="submission" date="2022-12" db="EMBL/GenBank/DDBJ databases">
        <title>Paraconexibacter alkalitolerans sp. nov. and Baekduia alba sp. nov., isolated from soil and emended description of the genera Paraconexibacter (Chun et al., 2020) and Baekduia (An et al., 2020).</title>
        <authorList>
            <person name="Vieira S."/>
            <person name="Huber K.J."/>
            <person name="Geppert A."/>
            <person name="Wolf J."/>
            <person name="Neumann-Schaal M."/>
            <person name="Muesken M."/>
            <person name="Overmann J."/>
        </authorList>
    </citation>
    <scope>NUCLEOTIDE SEQUENCE</scope>
    <source>
        <strain evidence="1">AEG42_29</strain>
    </source>
</reference>
<dbReference type="InterPro" id="IPR003325">
    <property type="entry name" value="TerD"/>
</dbReference>
<accession>A0AAU7AXX5</accession>
<proteinExistence type="predicted"/>
<dbReference type="RefSeq" id="WP_354697739.1">
    <property type="nucleotide sequence ID" value="NZ_CP114014.1"/>
</dbReference>
<evidence type="ECO:0008006" key="2">
    <source>
        <dbReference type="Google" id="ProtNLM"/>
    </source>
</evidence>
<dbReference type="InterPro" id="IPR051324">
    <property type="entry name" value="Stress/Tellurium_Resist"/>
</dbReference>
<dbReference type="KEGG" id="parq:DSM112329_03379"/>
<evidence type="ECO:0000313" key="1">
    <source>
        <dbReference type="EMBL" id="XAY06508.1"/>
    </source>
</evidence>
<dbReference type="Gene3D" id="2.60.60.30">
    <property type="entry name" value="sav2460 like domains"/>
    <property type="match status" value="1"/>
</dbReference>
<gene>
    <name evidence="1" type="ORF">DSM112329_03379</name>
</gene>
<dbReference type="PANTHER" id="PTHR32097">
    <property type="entry name" value="CAMP-BINDING PROTEIN 1-RELATED"/>
    <property type="match status" value="1"/>
</dbReference>
<organism evidence="1">
    <name type="scientific">Paraconexibacter sp. AEG42_29</name>
    <dbReference type="NCBI Taxonomy" id="2997339"/>
    <lineage>
        <taxon>Bacteria</taxon>
        <taxon>Bacillati</taxon>
        <taxon>Actinomycetota</taxon>
        <taxon>Thermoleophilia</taxon>
        <taxon>Solirubrobacterales</taxon>
        <taxon>Paraconexibacteraceae</taxon>
        <taxon>Paraconexibacter</taxon>
    </lineage>
</organism>